<dbReference type="GO" id="GO:0005524">
    <property type="term" value="F:ATP binding"/>
    <property type="evidence" value="ECO:0007669"/>
    <property type="project" value="InterPro"/>
</dbReference>
<evidence type="ECO:0000313" key="2">
    <source>
        <dbReference type="EMBL" id="SVD02115.1"/>
    </source>
</evidence>
<dbReference type="GO" id="GO:0004748">
    <property type="term" value="F:ribonucleoside-diphosphate reductase activity, thioredoxin disulfide as acceptor"/>
    <property type="evidence" value="ECO:0007669"/>
    <property type="project" value="InterPro"/>
</dbReference>
<reference evidence="2" key="1">
    <citation type="submission" date="2018-05" db="EMBL/GenBank/DDBJ databases">
        <authorList>
            <person name="Lanie J.A."/>
            <person name="Ng W.-L."/>
            <person name="Kazmierczak K.M."/>
            <person name="Andrzejewski T.M."/>
            <person name="Davidsen T.M."/>
            <person name="Wayne K.J."/>
            <person name="Tettelin H."/>
            <person name="Glass J.I."/>
            <person name="Rusch D."/>
            <person name="Podicherti R."/>
            <person name="Tsui H.-C.T."/>
            <person name="Winkler M.E."/>
        </authorList>
    </citation>
    <scope>NUCLEOTIDE SEQUENCE</scope>
</reference>
<dbReference type="SUPFAM" id="SSF51998">
    <property type="entry name" value="PFL-like glycyl radical enzymes"/>
    <property type="match status" value="1"/>
</dbReference>
<proteinExistence type="predicted"/>
<gene>
    <name evidence="2" type="ORF">METZ01_LOCUS354969</name>
</gene>
<sequence>MAEAIELDLNTTDVGQLDPRVKQSLIEIQSRQDKKDESTIPEAYTVPSYYEDDTLGADVLKKKYLAPWENHPWDLWERQANALASVEKTKTLQDKWKVKFFEALEDFKFVPGGRIMHGAGRDDITTTLNNCYVVAIQNDSVKSIYK</sequence>
<dbReference type="AlphaFoldDB" id="A0A382RY76"/>
<dbReference type="InterPro" id="IPR013509">
    <property type="entry name" value="RNR_lsu_N"/>
</dbReference>
<dbReference type="GO" id="GO:0009263">
    <property type="term" value="P:deoxyribonucleotide biosynthetic process"/>
    <property type="evidence" value="ECO:0007669"/>
    <property type="project" value="InterPro"/>
</dbReference>
<dbReference type="Gene3D" id="3.20.70.20">
    <property type="match status" value="1"/>
</dbReference>
<feature type="domain" description="Ribonucleotide reductase large subunit N-terminal" evidence="1">
    <location>
        <begin position="51"/>
        <end position="122"/>
    </location>
</feature>
<protein>
    <recommendedName>
        <fullName evidence="1">Ribonucleotide reductase large subunit N-terminal domain-containing protein</fullName>
    </recommendedName>
</protein>
<organism evidence="2">
    <name type="scientific">marine metagenome</name>
    <dbReference type="NCBI Taxonomy" id="408172"/>
    <lineage>
        <taxon>unclassified sequences</taxon>
        <taxon>metagenomes</taxon>
        <taxon>ecological metagenomes</taxon>
    </lineage>
</organism>
<name>A0A382RY76_9ZZZZ</name>
<dbReference type="Pfam" id="PF00317">
    <property type="entry name" value="Ribonuc_red_lgN"/>
    <property type="match status" value="1"/>
</dbReference>
<accession>A0A382RY76</accession>
<dbReference type="EMBL" id="UINC01124752">
    <property type="protein sequence ID" value="SVD02115.1"/>
    <property type="molecule type" value="Genomic_DNA"/>
</dbReference>
<feature type="non-terminal residue" evidence="2">
    <location>
        <position position="146"/>
    </location>
</feature>
<evidence type="ECO:0000259" key="1">
    <source>
        <dbReference type="Pfam" id="PF00317"/>
    </source>
</evidence>